<dbReference type="EMBL" id="WTYH01000001">
    <property type="protein sequence ID" value="MXO92627.1"/>
    <property type="molecule type" value="Genomic_DNA"/>
</dbReference>
<sequence>MTFDDPRVQAVFDDYRRREVEDDGRMRDLGPAGIARRDEFLLPVGEEVGGLLHALIVARRPRRILELGTSYGYSTLFLADAARAVGATVVSMDLAEFKQDYARERLQEAGLADRVELRCGDALELVAADPGEWDFALLDIWKDLYVPCFEAVYPKLSVEGIVCTDNMISPESARENARALRTAIAAKGDMQSVLLPVGQGIELSVRWRAGNAKL</sequence>
<dbReference type="Proteomes" id="UP000460626">
    <property type="component" value="Unassembled WGS sequence"/>
</dbReference>
<gene>
    <name evidence="4" type="ORF">GRI62_03275</name>
</gene>
<dbReference type="GO" id="GO:0032259">
    <property type="term" value="P:methylation"/>
    <property type="evidence" value="ECO:0007669"/>
    <property type="project" value="UniProtKB-KW"/>
</dbReference>
<dbReference type="SUPFAM" id="SSF53335">
    <property type="entry name" value="S-adenosyl-L-methionine-dependent methyltransferases"/>
    <property type="match status" value="1"/>
</dbReference>
<comment type="caution">
    <text evidence="4">The sequence shown here is derived from an EMBL/GenBank/DDBJ whole genome shotgun (WGS) entry which is preliminary data.</text>
</comment>
<dbReference type="GO" id="GO:0008171">
    <property type="term" value="F:O-methyltransferase activity"/>
    <property type="evidence" value="ECO:0007669"/>
    <property type="project" value="InterPro"/>
</dbReference>
<proteinExistence type="predicted"/>
<dbReference type="InterPro" id="IPR029063">
    <property type="entry name" value="SAM-dependent_MTases_sf"/>
</dbReference>
<dbReference type="PROSITE" id="PS51682">
    <property type="entry name" value="SAM_OMT_I"/>
    <property type="match status" value="1"/>
</dbReference>
<dbReference type="Gene3D" id="3.40.50.150">
    <property type="entry name" value="Vaccinia Virus protein VP39"/>
    <property type="match status" value="1"/>
</dbReference>
<evidence type="ECO:0000256" key="3">
    <source>
        <dbReference type="ARBA" id="ARBA00022691"/>
    </source>
</evidence>
<keyword evidence="5" id="KW-1185">Reference proteome</keyword>
<dbReference type="AlphaFoldDB" id="A0A845A0X9"/>
<protein>
    <submittedName>
        <fullName evidence="4">Methyltransferase</fullName>
    </submittedName>
</protein>
<dbReference type="PANTHER" id="PTHR43167">
    <property type="entry name" value="PUTATIVE (AFU_ORTHOLOGUE AFUA_6G01830)-RELATED"/>
    <property type="match status" value="1"/>
</dbReference>
<keyword evidence="2 4" id="KW-0808">Transferase</keyword>
<reference evidence="4 5" key="1">
    <citation type="submission" date="2019-12" db="EMBL/GenBank/DDBJ databases">
        <title>Genomic-based taxomic classification of the family Erythrobacteraceae.</title>
        <authorList>
            <person name="Xu L."/>
        </authorList>
    </citation>
    <scope>NUCLEOTIDE SEQUENCE [LARGE SCALE GENOMIC DNA]</scope>
    <source>
        <strain evidence="4 5">RC4-10-4</strain>
    </source>
</reference>
<keyword evidence="1 4" id="KW-0489">Methyltransferase</keyword>
<keyword evidence="3" id="KW-0949">S-adenosyl-L-methionine</keyword>
<organism evidence="4 5">
    <name type="scientific">Aurantiacibacter arachoides</name>
    <dbReference type="NCBI Taxonomy" id="1850444"/>
    <lineage>
        <taxon>Bacteria</taxon>
        <taxon>Pseudomonadati</taxon>
        <taxon>Pseudomonadota</taxon>
        <taxon>Alphaproteobacteria</taxon>
        <taxon>Sphingomonadales</taxon>
        <taxon>Erythrobacteraceae</taxon>
        <taxon>Aurantiacibacter</taxon>
    </lineage>
</organism>
<dbReference type="InterPro" id="IPR002935">
    <property type="entry name" value="SAM_O-MeTrfase"/>
</dbReference>
<evidence type="ECO:0000256" key="2">
    <source>
        <dbReference type="ARBA" id="ARBA00022679"/>
    </source>
</evidence>
<dbReference type="OrthoDB" id="9799672at2"/>
<accession>A0A845A0X9</accession>
<name>A0A845A0X9_9SPHN</name>
<dbReference type="CDD" id="cd02440">
    <property type="entry name" value="AdoMet_MTases"/>
    <property type="match status" value="1"/>
</dbReference>
<evidence type="ECO:0000313" key="5">
    <source>
        <dbReference type="Proteomes" id="UP000460626"/>
    </source>
</evidence>
<dbReference type="Pfam" id="PF01596">
    <property type="entry name" value="Methyltransf_3"/>
    <property type="match status" value="1"/>
</dbReference>
<evidence type="ECO:0000313" key="4">
    <source>
        <dbReference type="EMBL" id="MXO92627.1"/>
    </source>
</evidence>
<evidence type="ECO:0000256" key="1">
    <source>
        <dbReference type="ARBA" id="ARBA00022603"/>
    </source>
</evidence>
<dbReference type="PANTHER" id="PTHR43167:SF1">
    <property type="entry name" value="PUTATIVE (AFU_ORTHOLOGUE AFUA_6G01830)-RELATED"/>
    <property type="match status" value="1"/>
</dbReference>
<dbReference type="RefSeq" id="WP_131451990.1">
    <property type="nucleotide sequence ID" value="NZ_BMJK01000001.1"/>
</dbReference>